<dbReference type="SUPFAM" id="SSF53448">
    <property type="entry name" value="Nucleotide-diphospho-sugar transferases"/>
    <property type="match status" value="1"/>
</dbReference>
<feature type="domain" description="Glycosyltransferase 2-like" evidence="1">
    <location>
        <begin position="5"/>
        <end position="134"/>
    </location>
</feature>
<dbReference type="Proteomes" id="UP000475905">
    <property type="component" value="Unassembled WGS sequence"/>
</dbReference>
<dbReference type="PANTHER" id="PTHR22916:SF3">
    <property type="entry name" value="UDP-GLCNAC:BETAGAL BETA-1,3-N-ACETYLGLUCOSAMINYLTRANSFERASE-LIKE PROTEIN 1"/>
    <property type="match status" value="1"/>
</dbReference>
<dbReference type="AlphaFoldDB" id="A0A5M6ATP8"/>
<evidence type="ECO:0000313" key="2">
    <source>
        <dbReference type="EMBL" id="KAA5465859.1"/>
    </source>
</evidence>
<accession>A0A5M6ATP8</accession>
<sequence length="322" mass="38132">MPTLSIIIPVYNSEKYLKQCLDSILAQASDDFEILLIDDGSTDFSGKLCDEYASRYNNIYVFHEKNRGVSAARNKGIERAQGEYVIFVDSDDWLEKNALSFLMAQESDVDLIFYGSSFHSVNGNVTLYSPNLCICHGFSEVQEGMIDLITNPKYYDYLGFTWNKVFRSNILKEYNIRFIENLSYREDEVFTLHYAHYCKKLMILPNIVYNYRVSDTGLTKKKHTYDEFLLLSHAYQESLIYYTDKRLQEYMILQIIRNYLNAIKRISNIRKRNTIIKELWVFYQEKNIFDMSLKIKSVYRYLLCLPSAWFMNIYMSIKLLFK</sequence>
<organism evidence="2 3">
    <name type="scientific">Bacteroides caccae</name>
    <dbReference type="NCBI Taxonomy" id="47678"/>
    <lineage>
        <taxon>Bacteria</taxon>
        <taxon>Pseudomonadati</taxon>
        <taxon>Bacteroidota</taxon>
        <taxon>Bacteroidia</taxon>
        <taxon>Bacteroidales</taxon>
        <taxon>Bacteroidaceae</taxon>
        <taxon>Bacteroides</taxon>
    </lineage>
</organism>
<comment type="caution">
    <text evidence="2">The sequence shown here is derived from an EMBL/GenBank/DDBJ whole genome shotgun (WGS) entry which is preliminary data.</text>
</comment>
<dbReference type="KEGG" id="bcac:CGC64_04425"/>
<reference evidence="2 3" key="1">
    <citation type="journal article" date="2019" name="Nat. Med.">
        <title>A library of human gut bacterial isolates paired with longitudinal multiomics data enables mechanistic microbiome research.</title>
        <authorList>
            <person name="Poyet M."/>
            <person name="Groussin M."/>
            <person name="Gibbons S.M."/>
            <person name="Avila-Pacheco J."/>
            <person name="Jiang X."/>
            <person name="Kearney S.M."/>
            <person name="Perrotta A.R."/>
            <person name="Berdy B."/>
            <person name="Zhao S."/>
            <person name="Lieberman T.D."/>
            <person name="Swanson P.K."/>
            <person name="Smith M."/>
            <person name="Roesemann S."/>
            <person name="Alexander J.E."/>
            <person name="Rich S.A."/>
            <person name="Livny J."/>
            <person name="Vlamakis H."/>
            <person name="Clish C."/>
            <person name="Bullock K."/>
            <person name="Deik A."/>
            <person name="Scott J."/>
            <person name="Pierce K.A."/>
            <person name="Xavier R.J."/>
            <person name="Alm E.J."/>
        </authorList>
    </citation>
    <scope>NUCLEOTIDE SEQUENCE [LARGE SCALE GENOMIC DNA]</scope>
    <source>
        <strain evidence="2 3">BIOML-A31</strain>
    </source>
</reference>
<protein>
    <submittedName>
        <fullName evidence="2">Glycosyltransferase</fullName>
    </submittedName>
</protein>
<dbReference type="GO" id="GO:0016758">
    <property type="term" value="F:hexosyltransferase activity"/>
    <property type="evidence" value="ECO:0007669"/>
    <property type="project" value="UniProtKB-ARBA"/>
</dbReference>
<dbReference type="EMBL" id="VVYP01000002">
    <property type="protein sequence ID" value="KAA5465859.1"/>
    <property type="molecule type" value="Genomic_DNA"/>
</dbReference>
<dbReference type="PANTHER" id="PTHR22916">
    <property type="entry name" value="GLYCOSYLTRANSFERASE"/>
    <property type="match status" value="1"/>
</dbReference>
<dbReference type="InterPro" id="IPR029044">
    <property type="entry name" value="Nucleotide-diphossugar_trans"/>
</dbReference>
<dbReference type="Pfam" id="PF00535">
    <property type="entry name" value="Glycos_transf_2"/>
    <property type="match status" value="1"/>
</dbReference>
<name>A0A5M6ATP8_9BACE</name>
<dbReference type="InterPro" id="IPR001173">
    <property type="entry name" value="Glyco_trans_2-like"/>
</dbReference>
<dbReference type="RefSeq" id="WP_005677007.1">
    <property type="nucleotide sequence ID" value="NZ_CAXSJX010000023.1"/>
</dbReference>
<evidence type="ECO:0000313" key="3">
    <source>
        <dbReference type="Proteomes" id="UP000475905"/>
    </source>
</evidence>
<dbReference type="Gene3D" id="3.90.550.10">
    <property type="entry name" value="Spore Coat Polysaccharide Biosynthesis Protein SpsA, Chain A"/>
    <property type="match status" value="1"/>
</dbReference>
<gene>
    <name evidence="2" type="ORF">F2Y36_02420</name>
</gene>
<keyword evidence="2" id="KW-0808">Transferase</keyword>
<proteinExistence type="predicted"/>
<dbReference type="CDD" id="cd00761">
    <property type="entry name" value="Glyco_tranf_GTA_type"/>
    <property type="match status" value="1"/>
</dbReference>
<evidence type="ECO:0000259" key="1">
    <source>
        <dbReference type="Pfam" id="PF00535"/>
    </source>
</evidence>